<dbReference type="SUPFAM" id="SSF47672">
    <property type="entry name" value="Transferrin receptor-like dimerisation domain"/>
    <property type="match status" value="1"/>
</dbReference>
<reference evidence="2 3" key="1">
    <citation type="journal article" date="2017" name="Nat. Ecol. Evol.">
        <title>Scallop genome provides insights into evolution of bilaterian karyotype and development.</title>
        <authorList>
            <person name="Wang S."/>
            <person name="Zhang J."/>
            <person name="Jiao W."/>
            <person name="Li J."/>
            <person name="Xun X."/>
            <person name="Sun Y."/>
            <person name="Guo X."/>
            <person name="Huan P."/>
            <person name="Dong B."/>
            <person name="Zhang L."/>
            <person name="Hu X."/>
            <person name="Sun X."/>
            <person name="Wang J."/>
            <person name="Zhao C."/>
            <person name="Wang Y."/>
            <person name="Wang D."/>
            <person name="Huang X."/>
            <person name="Wang R."/>
            <person name="Lv J."/>
            <person name="Li Y."/>
            <person name="Zhang Z."/>
            <person name="Liu B."/>
            <person name="Lu W."/>
            <person name="Hui Y."/>
            <person name="Liang J."/>
            <person name="Zhou Z."/>
            <person name="Hou R."/>
            <person name="Li X."/>
            <person name="Liu Y."/>
            <person name="Li H."/>
            <person name="Ning X."/>
            <person name="Lin Y."/>
            <person name="Zhao L."/>
            <person name="Xing Q."/>
            <person name="Dou J."/>
            <person name="Li Y."/>
            <person name="Mao J."/>
            <person name="Guo H."/>
            <person name="Dou H."/>
            <person name="Li T."/>
            <person name="Mu C."/>
            <person name="Jiang W."/>
            <person name="Fu Q."/>
            <person name="Fu X."/>
            <person name="Miao Y."/>
            <person name="Liu J."/>
            <person name="Yu Q."/>
            <person name="Li R."/>
            <person name="Liao H."/>
            <person name="Li X."/>
            <person name="Kong Y."/>
            <person name="Jiang Z."/>
            <person name="Chourrout D."/>
            <person name="Li R."/>
            <person name="Bao Z."/>
        </authorList>
    </citation>
    <scope>NUCLEOTIDE SEQUENCE [LARGE SCALE GENOMIC DNA]</scope>
    <source>
        <strain evidence="2 3">PY_sf001</strain>
    </source>
</reference>
<dbReference type="InterPro" id="IPR036757">
    <property type="entry name" value="TFR-like_dimer_dom_sf"/>
</dbReference>
<gene>
    <name evidence="2" type="ORF">KP79_PYT20720</name>
</gene>
<keyword evidence="1" id="KW-1133">Transmembrane helix</keyword>
<evidence type="ECO:0000313" key="2">
    <source>
        <dbReference type="EMBL" id="OWF51898.1"/>
    </source>
</evidence>
<dbReference type="OrthoDB" id="5841748at2759"/>
<accession>A0A210QT46</accession>
<protein>
    <submittedName>
        <fullName evidence="2">N-acetylated-alpha-linked acidic dipeptidase-like protein</fullName>
    </submittedName>
</protein>
<dbReference type="Gene3D" id="3.40.630.10">
    <property type="entry name" value="Zn peptidases"/>
    <property type="match status" value="1"/>
</dbReference>
<dbReference type="Gene3D" id="3.50.30.30">
    <property type="match status" value="1"/>
</dbReference>
<dbReference type="PANTHER" id="PTHR10404:SF32">
    <property type="entry name" value="INACTIVE N-ACETYLATED-ALPHA-LINKED ACIDIC DIPEPTIDASE-LIKE PROTEIN 2"/>
    <property type="match status" value="1"/>
</dbReference>
<evidence type="ECO:0000313" key="3">
    <source>
        <dbReference type="Proteomes" id="UP000242188"/>
    </source>
</evidence>
<dbReference type="EMBL" id="NEDP02002040">
    <property type="protein sequence ID" value="OWF51898.1"/>
    <property type="molecule type" value="Genomic_DNA"/>
</dbReference>
<comment type="caution">
    <text evidence="2">The sequence shown here is derived from an EMBL/GenBank/DDBJ whole genome shotgun (WGS) entry which is preliminary data.</text>
</comment>
<dbReference type="InterPro" id="IPR039373">
    <property type="entry name" value="Peptidase_M28B"/>
</dbReference>
<dbReference type="PANTHER" id="PTHR10404">
    <property type="entry name" value="N-ACETYLATED-ALPHA-LINKED ACIDIC DIPEPTIDASE"/>
    <property type="match status" value="1"/>
</dbReference>
<evidence type="ECO:0000256" key="1">
    <source>
        <dbReference type="SAM" id="Phobius"/>
    </source>
</evidence>
<feature type="transmembrane region" description="Helical" evidence="1">
    <location>
        <begin position="45"/>
        <end position="68"/>
    </location>
</feature>
<sequence>MATPKSPAKFRSWSSMDSIDPADIRRLYDPESSSKSSSVRCVSTWMFSLLILGSTVLFLIGLLVGYYVRESQNLDSDRTIGHCYYGERSDGFSKQQLESAHENIMYSLSSENINAVKSEFSFRRKLTSNSGWDENTVSFVKSEFTKYGLDKISVEEYDVVVTYPNPVQPNRLEVITSAGQVKLNLTFGSGQRSSVDKKKRGADDVEEMRKHLVEPYVAFAPSGTVQGALVYGHYGRMVDLVQVNKSGVTLKNKILILRLGKLAVTEKLALAAQWGAVGVLLYIDPADLGGTVDRVTSPDLQKFVPYVSAGGKVYTANPYGVSIVPAQTVSIETATFLMSSLIEPSAPASWNGGLNATYRLQGQHTVRLIVNNIKKVETVRNVVGVIEGDIEGDRNIMVGAARTGGSQTESMVSMGTINMLELARSIASIRRLEKWLPRRGIKFYSWGGAQFSHSGIEEYLKENRLIVQTKAVAYLDLDLYMRRSDSLRAPKMDVTTSHLLSTLVEKVSTVVPDAAFSELTIKDSLSLTVNEYRKSISATDYLHGNQGSLFLFQELGIPVFKSGFDLPGAMIKNGSLHDSEHHYRYHLAAARVMALVILNLVDENILPLDVAGFASSIDEAMIQTADLKDMSELIDNLVITSDVFLTTGKAFEVYIESLGPNKVPLEARRVNDALMMLDKVFLSPLINR</sequence>
<keyword evidence="3" id="KW-1185">Reference proteome</keyword>
<dbReference type="AlphaFoldDB" id="A0A210QT46"/>
<keyword evidence="1" id="KW-0812">Transmembrane</keyword>
<organism evidence="2 3">
    <name type="scientific">Mizuhopecten yessoensis</name>
    <name type="common">Japanese scallop</name>
    <name type="synonym">Patinopecten yessoensis</name>
    <dbReference type="NCBI Taxonomy" id="6573"/>
    <lineage>
        <taxon>Eukaryota</taxon>
        <taxon>Metazoa</taxon>
        <taxon>Spiralia</taxon>
        <taxon>Lophotrochozoa</taxon>
        <taxon>Mollusca</taxon>
        <taxon>Bivalvia</taxon>
        <taxon>Autobranchia</taxon>
        <taxon>Pteriomorphia</taxon>
        <taxon>Pectinida</taxon>
        <taxon>Pectinoidea</taxon>
        <taxon>Pectinidae</taxon>
        <taxon>Mizuhopecten</taxon>
    </lineage>
</organism>
<name>A0A210QT46_MIZYE</name>
<keyword evidence="1" id="KW-0472">Membrane</keyword>
<dbReference type="SUPFAM" id="SSF52025">
    <property type="entry name" value="PA domain"/>
    <property type="match status" value="1"/>
</dbReference>
<proteinExistence type="predicted"/>
<dbReference type="InterPro" id="IPR046450">
    <property type="entry name" value="PA_dom_sf"/>
</dbReference>
<dbReference type="Proteomes" id="UP000242188">
    <property type="component" value="Unassembled WGS sequence"/>
</dbReference>
<dbReference type="SUPFAM" id="SSF53187">
    <property type="entry name" value="Zn-dependent exopeptidases"/>
    <property type="match status" value="1"/>
</dbReference>